<protein>
    <recommendedName>
        <fullName evidence="6">Sushi domain-containing protein</fullName>
    </recommendedName>
</protein>
<reference evidence="7" key="3">
    <citation type="submission" date="2025-09" db="UniProtKB">
        <authorList>
            <consortium name="Ensembl"/>
        </authorList>
    </citation>
    <scope>IDENTIFICATION</scope>
</reference>
<keyword evidence="3" id="KW-0732">Signal</keyword>
<comment type="caution">
    <text evidence="5">Lacks conserved residue(s) required for the propagation of feature annotation.</text>
</comment>
<dbReference type="InterPro" id="IPR051503">
    <property type="entry name" value="ComplSys_Reg/VirEntry_Med"/>
</dbReference>
<keyword evidence="2 5" id="KW-0768">Sushi</keyword>
<sequence length="135" mass="15926">MLKRDLYLMVKVYTKQKVKYILSDYIIPPPKVDNAVVMESYQSEYLSGSERVEYMCQNYYTMEGEPYRTCINGTWTGQMRCLSKEHMLEFRYNDLKKMYAAHNGVIEFGCAKRRPVGTKCIGKNIKIFSEEKNTR</sequence>
<dbReference type="SMART" id="SM00032">
    <property type="entry name" value="CCP"/>
    <property type="match status" value="1"/>
</dbReference>
<proteinExistence type="predicted"/>
<dbReference type="InParanoid" id="A0A7N5ZTG5"/>
<evidence type="ECO:0000313" key="7">
    <source>
        <dbReference type="Ensembl" id="ENSATEP00000038611.1"/>
    </source>
</evidence>
<reference evidence="7" key="2">
    <citation type="submission" date="2025-08" db="UniProtKB">
        <authorList>
            <consortium name="Ensembl"/>
        </authorList>
    </citation>
    <scope>IDENTIFICATION</scope>
</reference>
<evidence type="ECO:0000256" key="5">
    <source>
        <dbReference type="PROSITE-ProRule" id="PRU00302"/>
    </source>
</evidence>
<evidence type="ECO:0000256" key="1">
    <source>
        <dbReference type="ARBA" id="ARBA00004328"/>
    </source>
</evidence>
<dbReference type="Pfam" id="PF00084">
    <property type="entry name" value="Sushi"/>
    <property type="match status" value="1"/>
</dbReference>
<evidence type="ECO:0000256" key="2">
    <source>
        <dbReference type="ARBA" id="ARBA00022659"/>
    </source>
</evidence>
<feature type="domain" description="Sushi" evidence="6">
    <location>
        <begin position="24"/>
        <end position="83"/>
    </location>
</feature>
<dbReference type="AlphaFoldDB" id="A0A7N5ZTG5"/>
<evidence type="ECO:0000256" key="4">
    <source>
        <dbReference type="ARBA" id="ARBA00023157"/>
    </source>
</evidence>
<accession>A0A7N5ZTG5</accession>
<dbReference type="GeneTree" id="ENSGT00940000174597"/>
<keyword evidence="4" id="KW-1015">Disulfide bond</keyword>
<evidence type="ECO:0000313" key="8">
    <source>
        <dbReference type="Proteomes" id="UP000265040"/>
    </source>
</evidence>
<reference evidence="7" key="1">
    <citation type="submission" date="2021-04" db="EMBL/GenBank/DDBJ databases">
        <authorList>
            <consortium name="Wellcome Sanger Institute Data Sharing"/>
        </authorList>
    </citation>
    <scope>NUCLEOTIDE SEQUENCE [LARGE SCALE GENOMIC DNA]</scope>
</reference>
<dbReference type="OrthoDB" id="10051774at2759"/>
<evidence type="ECO:0000259" key="6">
    <source>
        <dbReference type="PROSITE" id="PS50923"/>
    </source>
</evidence>
<dbReference type="CDD" id="cd00033">
    <property type="entry name" value="CCP"/>
    <property type="match status" value="1"/>
</dbReference>
<evidence type="ECO:0000256" key="3">
    <source>
        <dbReference type="ARBA" id="ARBA00022729"/>
    </source>
</evidence>
<comment type="subcellular location">
    <subcellularLocation>
        <location evidence="1">Virion</location>
    </subcellularLocation>
</comment>
<dbReference type="PROSITE" id="PS50923">
    <property type="entry name" value="SUSHI"/>
    <property type="match status" value="1"/>
</dbReference>
<dbReference type="PANTHER" id="PTHR45785:SF2">
    <property type="entry name" value="COMPLEMENT FACTOR H-RELATED"/>
    <property type="match status" value="1"/>
</dbReference>
<dbReference type="SUPFAM" id="SSF57535">
    <property type="entry name" value="Complement control module/SCR domain"/>
    <property type="match status" value="1"/>
</dbReference>
<organism evidence="7 8">
    <name type="scientific">Anabas testudineus</name>
    <name type="common">Climbing perch</name>
    <name type="synonym">Anthias testudineus</name>
    <dbReference type="NCBI Taxonomy" id="64144"/>
    <lineage>
        <taxon>Eukaryota</taxon>
        <taxon>Metazoa</taxon>
        <taxon>Chordata</taxon>
        <taxon>Craniata</taxon>
        <taxon>Vertebrata</taxon>
        <taxon>Euteleostomi</taxon>
        <taxon>Actinopterygii</taxon>
        <taxon>Neopterygii</taxon>
        <taxon>Teleostei</taxon>
        <taxon>Neoteleostei</taxon>
        <taxon>Acanthomorphata</taxon>
        <taxon>Anabantaria</taxon>
        <taxon>Anabantiformes</taxon>
        <taxon>Anabantoidei</taxon>
        <taxon>Anabantidae</taxon>
        <taxon>Anabas</taxon>
    </lineage>
</organism>
<dbReference type="InterPro" id="IPR000436">
    <property type="entry name" value="Sushi_SCR_CCP_dom"/>
</dbReference>
<dbReference type="PANTHER" id="PTHR45785">
    <property type="entry name" value="COMPLEMENT FACTOR H-RELATED"/>
    <property type="match status" value="1"/>
</dbReference>
<dbReference type="Ensembl" id="ENSATET00000042796.1">
    <property type="protein sequence ID" value="ENSATEP00000038611.1"/>
    <property type="gene ID" value="ENSATEG00000026295.1"/>
</dbReference>
<name>A0A7N5ZTG5_ANATE</name>
<dbReference type="Gene3D" id="2.10.70.10">
    <property type="entry name" value="Complement Module, domain 1"/>
    <property type="match status" value="1"/>
</dbReference>
<dbReference type="InterPro" id="IPR035976">
    <property type="entry name" value="Sushi/SCR/CCP_sf"/>
</dbReference>
<keyword evidence="8" id="KW-1185">Reference proteome</keyword>
<dbReference type="Proteomes" id="UP000265040">
    <property type="component" value="Chromosome 4"/>
</dbReference>